<sequence>MKYTATSLVFFSLTLIQSAVIPAGEIGSQCGGFVGIPCNEGLECQVDDVHTADAFGTCVAKVTINGEIGSQCGGFAGFPCNEGLECQVDDKNTADAFGTCVVKVTINGEIGSQCGGFAGFPCNEGLECQVDDVHTADAFGTCVAKVNINGQLGSQCGGFAGFPCNEGLKCQVDDKHTADAFGTCVAIPKGAKGSQCGGFAGLKCNRGLKCVIADKGVADAFEYHSRKLSFYGQTNEQAEKLIQDGTAKKFCSNYDIILVADVNPDARFILKSIIEGNCFIKKLIFITTNRFDFNLFNEDKEMYYELVRKGHYPNKSGAEIIWVQNNPWEAKYCEIKLGGNYQDFTLIRPFGYSNLPEAEPISEEEAQLPAIHDHGFTKVFTKMVLDSGIKVRILPALYGGPSKVAQYKALLFFPYQTSTMKLYENLSQGVVTYVPTPRLLKEMIVIPGFDIDDHKHLANCINSGLKDWFNYIEVYNEDLSRFFYQFDTLEELKVLLSNPDVDPLNVRENGKRYYEEANAISLLKWSKVLGIKHNGM</sequence>
<reference evidence="2" key="1">
    <citation type="submission" date="2020-05" db="EMBL/GenBank/DDBJ databases">
        <title>Phylogenomic resolution of chytrid fungi.</title>
        <authorList>
            <person name="Stajich J.E."/>
            <person name="Amses K."/>
            <person name="Simmons R."/>
            <person name="Seto K."/>
            <person name="Myers J."/>
            <person name="Bonds A."/>
            <person name="Quandt C.A."/>
            <person name="Barry K."/>
            <person name="Liu P."/>
            <person name="Grigoriev I."/>
            <person name="Longcore J.E."/>
            <person name="James T.Y."/>
        </authorList>
    </citation>
    <scope>NUCLEOTIDE SEQUENCE</scope>
    <source>
        <strain evidence="2">JEL0476</strain>
    </source>
</reference>
<name>A0AAD5Y239_9FUNG</name>
<organism evidence="2 3">
    <name type="scientific">Clydaea vesicula</name>
    <dbReference type="NCBI Taxonomy" id="447962"/>
    <lineage>
        <taxon>Eukaryota</taxon>
        <taxon>Fungi</taxon>
        <taxon>Fungi incertae sedis</taxon>
        <taxon>Chytridiomycota</taxon>
        <taxon>Chytridiomycota incertae sedis</taxon>
        <taxon>Chytridiomycetes</taxon>
        <taxon>Lobulomycetales</taxon>
        <taxon>Lobulomycetaceae</taxon>
        <taxon>Clydaea</taxon>
    </lineage>
</organism>
<accession>A0AAD5Y239</accession>
<dbReference type="AlphaFoldDB" id="A0AAD5Y239"/>
<keyword evidence="3" id="KW-1185">Reference proteome</keyword>
<feature type="chain" id="PRO_5041929430" evidence="1">
    <location>
        <begin position="19"/>
        <end position="536"/>
    </location>
</feature>
<evidence type="ECO:0000256" key="1">
    <source>
        <dbReference type="SAM" id="SignalP"/>
    </source>
</evidence>
<protein>
    <submittedName>
        <fullName evidence="2">Uncharacterized protein</fullName>
    </submittedName>
</protein>
<gene>
    <name evidence="2" type="ORF">HK099_000640</name>
</gene>
<comment type="caution">
    <text evidence="2">The sequence shown here is derived from an EMBL/GenBank/DDBJ whole genome shotgun (WGS) entry which is preliminary data.</text>
</comment>
<proteinExistence type="predicted"/>
<dbReference type="EMBL" id="JADGJW010000116">
    <property type="protein sequence ID" value="KAJ3223810.1"/>
    <property type="molecule type" value="Genomic_DNA"/>
</dbReference>
<evidence type="ECO:0000313" key="2">
    <source>
        <dbReference type="EMBL" id="KAJ3223810.1"/>
    </source>
</evidence>
<feature type="signal peptide" evidence="1">
    <location>
        <begin position="1"/>
        <end position="18"/>
    </location>
</feature>
<dbReference type="Proteomes" id="UP001211065">
    <property type="component" value="Unassembled WGS sequence"/>
</dbReference>
<keyword evidence="1" id="KW-0732">Signal</keyword>
<evidence type="ECO:0000313" key="3">
    <source>
        <dbReference type="Proteomes" id="UP001211065"/>
    </source>
</evidence>